<dbReference type="GeneID" id="63735640"/>
<protein>
    <submittedName>
        <fullName evidence="4">GDPGTP exchange factor Sec2p</fullName>
    </submittedName>
</protein>
<dbReference type="Proteomes" id="UP000030816">
    <property type="component" value="Unassembled WGS sequence"/>
</dbReference>
<evidence type="ECO:0000313" key="4">
    <source>
        <dbReference type="EMBL" id="KHO00407.1"/>
    </source>
</evidence>
<feature type="region of interest" description="Disordered" evidence="2">
    <location>
        <begin position="596"/>
        <end position="696"/>
    </location>
</feature>
<proteinExistence type="predicted"/>
<dbReference type="GO" id="GO:0051286">
    <property type="term" value="C:cell tip"/>
    <property type="evidence" value="ECO:0007669"/>
    <property type="project" value="TreeGrafter"/>
</dbReference>
<sequence>MAVANHLLSFVYAAGWPQHHQASSRPSSRPSAGPSPLGHLRSLSPVAATTQSTPPSPTQQKTRLPLKSPSTSQLRTISLAASRSAPVLDDEMSTLPDPRSRAKSPANDNAEPGSSRHPDLDDEVATLSTKLINAINYQTVLDDTLTATRHELSAAKDRIRELESQNSSMRDTLQGDVWVRRSTLDAEKKALAMEKKAMQAKLDAETARRLDTEKDKRKIEQELENLTTALFEEANKMVIGAKEEAQVQHEALRRKIDQLKAQLADSEGLLKSQQEQLSELKSVMETMASEHDEQTNGTAPPSPGVVRFDHEYDDRAVPYSPDLVSPSTDSFAPCSPLILSHLIQPALRTDLPVFDDFMSLVRLSHSRHSASRISSGSLGGINALALGLGGSTSSAHPSNASTSSLSASTPADKSAPQSPNTPASTASASAGSSGVPLPALKETRFYKRALTEDIEPTLRLDIAPGLSWLARRTVLNSIAEGSLVVEPIPAGATCNASTAKPQMQPCSLCGESRKDSQYLRNHRFRTSEADSAQRYPLCNYCLNRVRSTCDYIGFLRMIKDGHWRADDEDQEKAAWEESVRLRDQMFWARIGGGVVPASPGHADDEAGQEAKVGRHPESSSGGASEPAHSSEKKVVCCSTPKHRTHDEVHSSASAPATLEPHTPPEQTDGGRISVHSAGSNGTGTSNSDSTTRQSAE</sequence>
<dbReference type="CDD" id="cd21044">
    <property type="entry name" value="Rab11BD_RAB3IP_like"/>
    <property type="match status" value="1"/>
</dbReference>
<dbReference type="InterPro" id="IPR040351">
    <property type="entry name" value="RAB3IL/RAB3IP/Sec2"/>
</dbReference>
<dbReference type="PANTHER" id="PTHR14430">
    <property type="entry name" value="RABIN3-RELATED"/>
    <property type="match status" value="1"/>
</dbReference>
<dbReference type="RefSeq" id="XP_040681472.1">
    <property type="nucleotide sequence ID" value="XM_040819984.1"/>
</dbReference>
<feature type="region of interest" description="Disordered" evidence="2">
    <location>
        <begin position="286"/>
        <end position="308"/>
    </location>
</feature>
<name>A0A0B2WW42_METAS</name>
<feature type="region of interest" description="Disordered" evidence="2">
    <location>
        <begin position="392"/>
        <end position="435"/>
    </location>
</feature>
<dbReference type="Gene3D" id="6.10.140.910">
    <property type="match status" value="1"/>
</dbReference>
<dbReference type="SUPFAM" id="SSF144284">
    <property type="entry name" value="Sec2 N-terminal region"/>
    <property type="match status" value="1"/>
</dbReference>
<feature type="region of interest" description="Disordered" evidence="2">
    <location>
        <begin position="20"/>
        <end position="121"/>
    </location>
</feature>
<dbReference type="OrthoDB" id="1748564at2759"/>
<gene>
    <name evidence="4" type="ORF">MAM_01185</name>
</gene>
<evidence type="ECO:0000259" key="3">
    <source>
        <dbReference type="Pfam" id="PF06428"/>
    </source>
</evidence>
<evidence type="ECO:0000256" key="2">
    <source>
        <dbReference type="SAM" id="MobiDB-lite"/>
    </source>
</evidence>
<accession>A0A0B2WW42</accession>
<evidence type="ECO:0000256" key="1">
    <source>
        <dbReference type="ARBA" id="ARBA00023054"/>
    </source>
</evidence>
<dbReference type="HOGENOM" id="CLU_009486_1_0_1"/>
<reference evidence="4 5" key="1">
    <citation type="journal article" date="2014" name="Proc. Natl. Acad. Sci. U.S.A.">
        <title>Trajectory and genomic determinants of fungal-pathogen speciation and host adaptation.</title>
        <authorList>
            <person name="Hu X."/>
            <person name="Xiao G."/>
            <person name="Zheng P."/>
            <person name="Shang Y."/>
            <person name="Su Y."/>
            <person name="Zhang X."/>
            <person name="Liu X."/>
            <person name="Zhan S."/>
            <person name="St Leger R.J."/>
            <person name="Wang C."/>
        </authorList>
    </citation>
    <scope>NUCLEOTIDE SEQUENCE [LARGE SCALE GENOMIC DNA]</scope>
    <source>
        <strain evidence="4 5">ARSEF 1941</strain>
    </source>
</reference>
<keyword evidence="5" id="KW-1185">Reference proteome</keyword>
<feature type="compositionally biased region" description="Low complexity" evidence="2">
    <location>
        <begin position="678"/>
        <end position="696"/>
    </location>
</feature>
<organism evidence="4 5">
    <name type="scientific">Metarhizium album (strain ARSEF 1941)</name>
    <dbReference type="NCBI Taxonomy" id="1081103"/>
    <lineage>
        <taxon>Eukaryota</taxon>
        <taxon>Fungi</taxon>
        <taxon>Dikarya</taxon>
        <taxon>Ascomycota</taxon>
        <taxon>Pezizomycotina</taxon>
        <taxon>Sordariomycetes</taxon>
        <taxon>Hypocreomycetidae</taxon>
        <taxon>Hypocreales</taxon>
        <taxon>Clavicipitaceae</taxon>
        <taxon>Metarhizium</taxon>
    </lineage>
</organism>
<keyword evidence="1" id="KW-0175">Coiled coil</keyword>
<dbReference type="GO" id="GO:0005085">
    <property type="term" value="F:guanyl-nucleotide exchange factor activity"/>
    <property type="evidence" value="ECO:0007669"/>
    <property type="project" value="InterPro"/>
</dbReference>
<feature type="domain" description="GDP/GTP exchange factor Sec2 N-terminal" evidence="3">
    <location>
        <begin position="138"/>
        <end position="287"/>
    </location>
</feature>
<dbReference type="GO" id="GO:0070319">
    <property type="term" value="C:Golgi to plasma membrane transport vesicle"/>
    <property type="evidence" value="ECO:0007669"/>
    <property type="project" value="TreeGrafter"/>
</dbReference>
<evidence type="ECO:0000313" key="5">
    <source>
        <dbReference type="Proteomes" id="UP000030816"/>
    </source>
</evidence>
<feature type="compositionally biased region" description="Polar residues" evidence="2">
    <location>
        <begin position="68"/>
        <end position="81"/>
    </location>
</feature>
<dbReference type="EMBL" id="AZHE01000002">
    <property type="protein sequence ID" value="KHO00407.1"/>
    <property type="molecule type" value="Genomic_DNA"/>
</dbReference>
<feature type="compositionally biased region" description="Low complexity" evidence="2">
    <location>
        <begin position="20"/>
        <end position="36"/>
    </location>
</feature>
<dbReference type="AlphaFoldDB" id="A0A0B2WW42"/>
<dbReference type="Pfam" id="PF06428">
    <property type="entry name" value="Sec2p"/>
    <property type="match status" value="1"/>
</dbReference>
<dbReference type="Pfam" id="PF25555">
    <property type="entry name" value="RAB3A-like_C"/>
    <property type="match status" value="1"/>
</dbReference>
<dbReference type="PANTHER" id="PTHR14430:SF0">
    <property type="entry name" value="SEC2P DOMAIN-CONTAINING PROTEIN"/>
    <property type="match status" value="1"/>
</dbReference>
<dbReference type="InterPro" id="IPR009449">
    <property type="entry name" value="Sec2_N"/>
</dbReference>
<dbReference type="GO" id="GO:0006887">
    <property type="term" value="P:exocytosis"/>
    <property type="evidence" value="ECO:0007669"/>
    <property type="project" value="TreeGrafter"/>
</dbReference>
<dbReference type="STRING" id="1081103.A0A0B2WW42"/>
<comment type="caution">
    <text evidence="4">The sequence shown here is derived from an EMBL/GenBank/DDBJ whole genome shotgun (WGS) entry which is preliminary data.</text>
</comment>